<dbReference type="PROSITE" id="PS50865">
    <property type="entry name" value="ZF_MYND_2"/>
    <property type="match status" value="1"/>
</dbReference>
<evidence type="ECO:0000256" key="5">
    <source>
        <dbReference type="SAM" id="Coils"/>
    </source>
</evidence>
<dbReference type="Pfam" id="PF01753">
    <property type="entry name" value="zf-MYND"/>
    <property type="match status" value="1"/>
</dbReference>
<evidence type="ECO:0000256" key="4">
    <source>
        <dbReference type="PROSITE-ProRule" id="PRU00134"/>
    </source>
</evidence>
<keyword evidence="2 4" id="KW-0863">Zinc-finger</keyword>
<feature type="domain" description="MYND-type" evidence="6">
    <location>
        <begin position="23"/>
        <end position="62"/>
    </location>
</feature>
<keyword evidence="3" id="KW-0862">Zinc</keyword>
<dbReference type="Proteomes" id="UP001054902">
    <property type="component" value="Unassembled WGS sequence"/>
</dbReference>
<dbReference type="EMBL" id="BLLK01000052">
    <property type="protein sequence ID" value="GFH56483.1"/>
    <property type="molecule type" value="Genomic_DNA"/>
</dbReference>
<evidence type="ECO:0000313" key="7">
    <source>
        <dbReference type="EMBL" id="GFH56483.1"/>
    </source>
</evidence>
<dbReference type="Gene3D" id="6.10.140.2220">
    <property type="match status" value="1"/>
</dbReference>
<dbReference type="GO" id="GO:0008270">
    <property type="term" value="F:zinc ion binding"/>
    <property type="evidence" value="ECO:0007669"/>
    <property type="project" value="UniProtKB-KW"/>
</dbReference>
<evidence type="ECO:0000313" key="8">
    <source>
        <dbReference type="Proteomes" id="UP001054902"/>
    </source>
</evidence>
<comment type="caution">
    <text evidence="7">The sequence shown here is derived from an EMBL/GenBank/DDBJ whole genome shotgun (WGS) entry which is preliminary data.</text>
</comment>
<organism evidence="7 8">
    <name type="scientific">Chaetoceros tenuissimus</name>
    <dbReference type="NCBI Taxonomy" id="426638"/>
    <lineage>
        <taxon>Eukaryota</taxon>
        <taxon>Sar</taxon>
        <taxon>Stramenopiles</taxon>
        <taxon>Ochrophyta</taxon>
        <taxon>Bacillariophyta</taxon>
        <taxon>Coscinodiscophyceae</taxon>
        <taxon>Chaetocerotophycidae</taxon>
        <taxon>Chaetocerotales</taxon>
        <taxon>Chaetocerotaceae</taxon>
        <taxon>Chaetoceros</taxon>
    </lineage>
</organism>
<name>A0AAD3D2C1_9STRA</name>
<gene>
    <name evidence="7" type="ORF">CTEN210_12959</name>
</gene>
<sequence length="382" mass="44046">MNSPLRDKDAMNIAALGTDIKICHCCKKTSEEKLPTCSRCKIVGYCNRECQRKDWPKHKLECKLYKDTKKDVKKSEKEIKNLTGKKKKETRAELKSNFDQVLDLDGFGEALVRVGHMICLGRTLIDTGITLPTHCLFEVNTSAREIFSKSKFESLRSTFVVTAYPFEHLEQVLLPAVANQVRTQFANQEPLDKDSGGCIWFARPDHWRGEYNTNSINQLPFESTKLLQVLGVDCPKELRAVKYMREILMSQRLSLNGASQIPVPLMHLTNNRNWNALAKSSDFHKIVQNVPFGVMMRRTSNDIPDSKTAMVTLFVNTKAMKRFVQDTNQEMDIQFQEVIEERGENPLEFAHARLIEHYKEFDVKFAFAQRMLEASRRMKMNK</sequence>
<reference evidence="7 8" key="1">
    <citation type="journal article" date="2021" name="Sci. Rep.">
        <title>The genome of the diatom Chaetoceros tenuissimus carries an ancient integrated fragment of an extant virus.</title>
        <authorList>
            <person name="Hongo Y."/>
            <person name="Kimura K."/>
            <person name="Takaki Y."/>
            <person name="Yoshida Y."/>
            <person name="Baba S."/>
            <person name="Kobayashi G."/>
            <person name="Nagasaki K."/>
            <person name="Hano T."/>
            <person name="Tomaru Y."/>
        </authorList>
    </citation>
    <scope>NUCLEOTIDE SEQUENCE [LARGE SCALE GENOMIC DNA]</scope>
    <source>
        <strain evidence="7 8">NIES-3715</strain>
    </source>
</reference>
<keyword evidence="5" id="KW-0175">Coiled coil</keyword>
<evidence type="ECO:0000256" key="2">
    <source>
        <dbReference type="ARBA" id="ARBA00022771"/>
    </source>
</evidence>
<evidence type="ECO:0000256" key="3">
    <source>
        <dbReference type="ARBA" id="ARBA00022833"/>
    </source>
</evidence>
<proteinExistence type="predicted"/>
<dbReference type="InterPro" id="IPR002893">
    <property type="entry name" value="Znf_MYND"/>
</dbReference>
<keyword evidence="1" id="KW-0479">Metal-binding</keyword>
<dbReference type="SUPFAM" id="SSF144232">
    <property type="entry name" value="HIT/MYND zinc finger-like"/>
    <property type="match status" value="1"/>
</dbReference>
<evidence type="ECO:0000256" key="1">
    <source>
        <dbReference type="ARBA" id="ARBA00022723"/>
    </source>
</evidence>
<dbReference type="PROSITE" id="PS01360">
    <property type="entry name" value="ZF_MYND_1"/>
    <property type="match status" value="1"/>
</dbReference>
<protein>
    <recommendedName>
        <fullName evidence="6">MYND-type domain-containing protein</fullName>
    </recommendedName>
</protein>
<dbReference type="AlphaFoldDB" id="A0AAD3D2C1"/>
<evidence type="ECO:0000259" key="6">
    <source>
        <dbReference type="PROSITE" id="PS50865"/>
    </source>
</evidence>
<keyword evidence="8" id="KW-1185">Reference proteome</keyword>
<accession>A0AAD3D2C1</accession>
<feature type="coiled-coil region" evidence="5">
    <location>
        <begin position="65"/>
        <end position="92"/>
    </location>
</feature>